<feature type="chain" id="PRO_5010296012" evidence="2">
    <location>
        <begin position="38"/>
        <end position="540"/>
    </location>
</feature>
<evidence type="ECO:0000256" key="1">
    <source>
        <dbReference type="SAM" id="MobiDB-lite"/>
    </source>
</evidence>
<accession>A0A1G5C131</accession>
<dbReference type="AlphaFoldDB" id="A0A1G5C131"/>
<feature type="compositionally biased region" description="Acidic residues" evidence="1">
    <location>
        <begin position="529"/>
        <end position="540"/>
    </location>
</feature>
<evidence type="ECO:0000313" key="3">
    <source>
        <dbReference type="EMBL" id="SCX96189.1"/>
    </source>
</evidence>
<sequence>MTRHTVKKSRAIRTVMSLTLASTIFLTSGIGAAVAHAGGKEGVYINNSSGIGSINDFKKLAAEGKDLSDKTVILSTNDAQCNFDKYPYVASLKNFFEDTLKSDVVLIDTGDFCEGKDMEKFWSANGGSQCMNTYDNDYAAFLAMNEAGYDYANFGNYGFGAATTANANNYFDSGCNIVNFDCADKAMNSACKGKGKDFSQSSECFNSIMKQNNLCDNSFMYDCANSDMKIGFFGLPDYQASCNANYDLSKNSEWYTSAEQQAQSLREDGADLVICMSQLGLGDALKGGSGIFDLLGNLFGLGGKSATKGASKGGTGCDFIDLLLDGCSLFAEGESALPLKLADMLLRNIGVTILDNNSKSIEDNFLFSLDDIIKNLGGDSNISKFVSDMIGGFGFNLFGDADCDFDCDWDWDYNSCTGKTNGKSTPQPKPSPQPKCGDTPQPQPKPSPQPKPTPQPKGGTSTPKPDGAAAPKGETVPAKPDGAAAPKGETVPAKPDGAAAPKGETVPAKPDGAPAPSYQQSEKSIFDELFPEEEDDFFWF</sequence>
<keyword evidence="4" id="KW-1185">Reference proteome</keyword>
<feature type="region of interest" description="Disordered" evidence="1">
    <location>
        <begin position="418"/>
        <end position="540"/>
    </location>
</feature>
<dbReference type="InterPro" id="IPR029052">
    <property type="entry name" value="Metallo-depent_PP-like"/>
</dbReference>
<protein>
    <submittedName>
        <fullName evidence="3">Uncharacterized protein</fullName>
    </submittedName>
</protein>
<feature type="signal peptide" evidence="2">
    <location>
        <begin position="1"/>
        <end position="37"/>
    </location>
</feature>
<evidence type="ECO:0000256" key="2">
    <source>
        <dbReference type="SAM" id="SignalP"/>
    </source>
</evidence>
<gene>
    <name evidence="3" type="ORF">SAMN02910451_00927</name>
</gene>
<dbReference type="SUPFAM" id="SSF56300">
    <property type="entry name" value="Metallo-dependent phosphatases"/>
    <property type="match status" value="1"/>
</dbReference>
<dbReference type="OrthoDB" id="9800780at2"/>
<feature type="compositionally biased region" description="Low complexity" evidence="1">
    <location>
        <begin position="456"/>
        <end position="465"/>
    </location>
</feature>
<keyword evidence="2" id="KW-0732">Signal</keyword>
<proteinExistence type="predicted"/>
<name>A0A1G5C131_9FIRM</name>
<organism evidence="3 4">
    <name type="scientific">Butyrivibrio hungatei</name>
    <dbReference type="NCBI Taxonomy" id="185008"/>
    <lineage>
        <taxon>Bacteria</taxon>
        <taxon>Bacillati</taxon>
        <taxon>Bacillota</taxon>
        <taxon>Clostridia</taxon>
        <taxon>Lachnospirales</taxon>
        <taxon>Lachnospiraceae</taxon>
        <taxon>Butyrivibrio</taxon>
    </lineage>
</organism>
<feature type="compositionally biased region" description="Low complexity" evidence="1">
    <location>
        <begin position="477"/>
        <end position="503"/>
    </location>
</feature>
<reference evidence="4" key="1">
    <citation type="submission" date="2016-10" db="EMBL/GenBank/DDBJ databases">
        <authorList>
            <person name="Varghese N."/>
            <person name="Submissions S."/>
        </authorList>
    </citation>
    <scope>NUCLEOTIDE SEQUENCE [LARGE SCALE GENOMIC DNA]</scope>
    <source>
        <strain evidence="4">XBD2006</strain>
    </source>
</reference>
<dbReference type="Proteomes" id="UP000183047">
    <property type="component" value="Unassembled WGS sequence"/>
</dbReference>
<dbReference type="RefSeq" id="WP_074461658.1">
    <property type="nucleotide sequence ID" value="NZ_FMUR01000005.1"/>
</dbReference>
<dbReference type="Gene3D" id="3.60.21.10">
    <property type="match status" value="1"/>
</dbReference>
<evidence type="ECO:0000313" key="4">
    <source>
        <dbReference type="Proteomes" id="UP000183047"/>
    </source>
</evidence>
<feature type="compositionally biased region" description="Pro residues" evidence="1">
    <location>
        <begin position="441"/>
        <end position="455"/>
    </location>
</feature>
<dbReference type="EMBL" id="FMUR01000005">
    <property type="protein sequence ID" value="SCX96189.1"/>
    <property type="molecule type" value="Genomic_DNA"/>
</dbReference>